<evidence type="ECO:0000259" key="1">
    <source>
        <dbReference type="PROSITE" id="PS51833"/>
    </source>
</evidence>
<dbReference type="InterPro" id="IPR013976">
    <property type="entry name" value="HDOD"/>
</dbReference>
<dbReference type="EMBL" id="CP042344">
    <property type="protein sequence ID" value="QEA11563.1"/>
    <property type="molecule type" value="Genomic_DNA"/>
</dbReference>
<dbReference type="OrthoDB" id="9770715at2"/>
<protein>
    <submittedName>
        <fullName evidence="2">HDOD domain-containing protein</fullName>
    </submittedName>
</protein>
<dbReference type="AlphaFoldDB" id="A0A5B8RRC6"/>
<accession>A0A5B8RRC6</accession>
<dbReference type="PANTHER" id="PTHR33525:SF3">
    <property type="entry name" value="RIBONUCLEASE Y"/>
    <property type="match status" value="1"/>
</dbReference>
<keyword evidence="3" id="KW-1185">Reference proteome</keyword>
<dbReference type="InterPro" id="IPR052340">
    <property type="entry name" value="RNase_Y/CdgJ"/>
</dbReference>
<dbReference type="Proteomes" id="UP000321199">
    <property type="component" value="Chromosome"/>
</dbReference>
<dbReference type="Pfam" id="PF08668">
    <property type="entry name" value="HDOD"/>
    <property type="match status" value="1"/>
</dbReference>
<dbReference type="RefSeq" id="WP_146911084.1">
    <property type="nucleotide sequence ID" value="NZ_CP042344.1"/>
</dbReference>
<reference evidence="2 3" key="1">
    <citation type="submission" date="2019-07" db="EMBL/GenBank/DDBJ databases">
        <title>Complete genome sequence of Comamonas sp. NLF 7-7 isolated from livestock.</title>
        <authorList>
            <person name="Kim D.H."/>
            <person name="Kim J.G."/>
        </authorList>
    </citation>
    <scope>NUCLEOTIDE SEQUENCE [LARGE SCALE GENOMIC DNA]</scope>
    <source>
        <strain evidence="2 3">NLF 7-7</strain>
    </source>
</reference>
<feature type="domain" description="HDOD" evidence="1">
    <location>
        <begin position="13"/>
        <end position="205"/>
    </location>
</feature>
<dbReference type="Gene3D" id="1.10.3210.10">
    <property type="entry name" value="Hypothetical protein af1432"/>
    <property type="match status" value="1"/>
</dbReference>
<organism evidence="2 3">
    <name type="scientific">Comamonas flocculans</name>
    <dbReference type="NCBI Taxonomy" id="2597701"/>
    <lineage>
        <taxon>Bacteria</taxon>
        <taxon>Pseudomonadati</taxon>
        <taxon>Pseudomonadota</taxon>
        <taxon>Betaproteobacteria</taxon>
        <taxon>Burkholderiales</taxon>
        <taxon>Comamonadaceae</taxon>
        <taxon>Comamonas</taxon>
    </lineage>
</organism>
<dbReference type="PANTHER" id="PTHR33525">
    <property type="match status" value="1"/>
</dbReference>
<evidence type="ECO:0000313" key="2">
    <source>
        <dbReference type="EMBL" id="QEA11563.1"/>
    </source>
</evidence>
<dbReference type="KEGG" id="cof:FOZ74_00040"/>
<evidence type="ECO:0000313" key="3">
    <source>
        <dbReference type="Proteomes" id="UP000321199"/>
    </source>
</evidence>
<sequence>MDLNDVLQTECTLPSLPRAVALLTTELARPEPSLRRINQFFLTDPALAARLLREANVRSHPLSGTVGSVPEAIVLLDLPQLRAFVAQAFLGTTSGSVPGINLQHFWRYSRNTARLARSLAGIVHRNQTLAYSAGLLHGLGELVLHLRNPAQSHELSRTVAPLDLRRARHENRVWGYSYAAVSARLARQWRLPAVLVDALRYHCAPFDEEVYEPLAAILHLAAWRARAREGGLGERELAATFPGEVGVVLDMDIDTVLQQDPIDWKAQPNADDMV</sequence>
<proteinExistence type="predicted"/>
<dbReference type="SUPFAM" id="SSF109604">
    <property type="entry name" value="HD-domain/PDEase-like"/>
    <property type="match status" value="1"/>
</dbReference>
<gene>
    <name evidence="2" type="ORF">FOZ74_00040</name>
</gene>
<dbReference type="PROSITE" id="PS51833">
    <property type="entry name" value="HDOD"/>
    <property type="match status" value="1"/>
</dbReference>
<name>A0A5B8RRC6_9BURK</name>